<proteinExistence type="predicted"/>
<evidence type="ECO:0000256" key="1">
    <source>
        <dbReference type="SAM" id="SignalP"/>
    </source>
</evidence>
<comment type="caution">
    <text evidence="2">The sequence shown here is derived from an EMBL/GenBank/DDBJ whole genome shotgun (WGS) entry which is preliminary data.</text>
</comment>
<evidence type="ECO:0000313" key="2">
    <source>
        <dbReference type="EMBL" id="GIE06609.1"/>
    </source>
</evidence>
<accession>A0ABQ3Z9V8</accession>
<dbReference type="RefSeq" id="WP_203734468.1">
    <property type="nucleotide sequence ID" value="NZ_BAAATX010000020.1"/>
</dbReference>
<evidence type="ECO:0008006" key="4">
    <source>
        <dbReference type="Google" id="ProtNLM"/>
    </source>
</evidence>
<reference evidence="2 3" key="1">
    <citation type="submission" date="2021-01" db="EMBL/GenBank/DDBJ databases">
        <title>Whole genome shotgun sequence of Actinoplanes durhamensis NBRC 14914.</title>
        <authorList>
            <person name="Komaki H."/>
            <person name="Tamura T."/>
        </authorList>
    </citation>
    <scope>NUCLEOTIDE SEQUENCE [LARGE SCALE GENOMIC DNA]</scope>
    <source>
        <strain evidence="2 3">NBRC 14914</strain>
    </source>
</reference>
<feature type="signal peptide" evidence="1">
    <location>
        <begin position="1"/>
        <end position="25"/>
    </location>
</feature>
<sequence length="160" mass="16276">MRRTLVALGISGALLLAGCGVGAGAAASSDVADEAVALQQVGFETGLDDTASAGTGDAPRKALRQQLRRNTLHGEVVIATKKNGNKTVVVQRGTVTAVTATGVSVKSSDGFALTWTFGDKLRIVQNRKKVEASALTTGAEIGLAGTKDGDVTSARLIAIK</sequence>
<dbReference type="EMBL" id="BOML01000065">
    <property type="protein sequence ID" value="GIE06609.1"/>
    <property type="molecule type" value="Genomic_DNA"/>
</dbReference>
<protein>
    <recommendedName>
        <fullName evidence="4">DUF5666 domain-containing protein</fullName>
    </recommendedName>
</protein>
<dbReference type="PROSITE" id="PS51257">
    <property type="entry name" value="PROKAR_LIPOPROTEIN"/>
    <property type="match status" value="1"/>
</dbReference>
<organism evidence="2 3">
    <name type="scientific">Paractinoplanes durhamensis</name>
    <dbReference type="NCBI Taxonomy" id="113563"/>
    <lineage>
        <taxon>Bacteria</taxon>
        <taxon>Bacillati</taxon>
        <taxon>Actinomycetota</taxon>
        <taxon>Actinomycetes</taxon>
        <taxon>Micromonosporales</taxon>
        <taxon>Micromonosporaceae</taxon>
        <taxon>Paractinoplanes</taxon>
    </lineage>
</organism>
<gene>
    <name evidence="2" type="ORF">Adu01nite_79590</name>
</gene>
<evidence type="ECO:0000313" key="3">
    <source>
        <dbReference type="Proteomes" id="UP000637628"/>
    </source>
</evidence>
<dbReference type="Proteomes" id="UP000637628">
    <property type="component" value="Unassembled WGS sequence"/>
</dbReference>
<name>A0ABQ3Z9V8_9ACTN</name>
<feature type="chain" id="PRO_5046062875" description="DUF5666 domain-containing protein" evidence="1">
    <location>
        <begin position="26"/>
        <end position="160"/>
    </location>
</feature>
<keyword evidence="1" id="KW-0732">Signal</keyword>
<keyword evidence="3" id="KW-1185">Reference proteome</keyword>